<accession>A0AAD0W690</accession>
<protein>
    <submittedName>
        <fullName evidence="1">Uncharacterized protein</fullName>
    </submittedName>
</protein>
<gene>
    <name evidence="1" type="ORF">D0511_21215</name>
</gene>
<dbReference type="RefSeq" id="WP_117333161.1">
    <property type="nucleotide sequence ID" value="NZ_CP031762.1"/>
</dbReference>
<evidence type="ECO:0000313" key="2">
    <source>
        <dbReference type="Proteomes" id="UP000258102"/>
    </source>
</evidence>
<sequence length="59" mass="6929">MVREYFAKSFGRDEFKWSRIPDFLTPYYIEFEEILGGHNFAGGIGMLDLVNREFDWGCG</sequence>
<evidence type="ECO:0000313" key="1">
    <source>
        <dbReference type="EMBL" id="AXR04432.1"/>
    </source>
</evidence>
<name>A0AAD0W690_PSEO7</name>
<organism evidence="1 2">
    <name type="scientific">Pseudoalteromonas piscicida</name>
    <dbReference type="NCBI Taxonomy" id="43662"/>
    <lineage>
        <taxon>Bacteria</taxon>
        <taxon>Pseudomonadati</taxon>
        <taxon>Pseudomonadota</taxon>
        <taxon>Gammaproteobacteria</taxon>
        <taxon>Alteromonadales</taxon>
        <taxon>Pseudoalteromonadaceae</taxon>
        <taxon>Pseudoalteromonas</taxon>
    </lineage>
</organism>
<dbReference type="AlphaFoldDB" id="A0AAD0W690"/>
<dbReference type="Proteomes" id="UP000258102">
    <property type="component" value="Chromosome 2"/>
</dbReference>
<reference evidence="1 2" key="1">
    <citation type="submission" date="2018-08" db="EMBL/GenBank/DDBJ databases">
        <title>Whole Genome Sequences of Two Pseudoalteromonas piscicida Strains, DE1-A and DE2-A, which Exhibit Strong Antibacterial Activity against Vibrio vulnificus.</title>
        <authorList>
            <person name="Richards G.P."/>
            <person name="Needleman D.S."/>
            <person name="Watson M.A."/>
            <person name="Polson S.W."/>
        </authorList>
    </citation>
    <scope>NUCLEOTIDE SEQUENCE [LARGE SCALE GENOMIC DNA]</scope>
    <source>
        <strain evidence="1 2">DE2-A</strain>
    </source>
</reference>
<proteinExistence type="predicted"/>
<dbReference type="EMBL" id="CP031762">
    <property type="protein sequence ID" value="AXR04432.1"/>
    <property type="molecule type" value="Genomic_DNA"/>
</dbReference>